<evidence type="ECO:0000256" key="1">
    <source>
        <dbReference type="SAM" id="Phobius"/>
    </source>
</evidence>
<evidence type="ECO:0000313" key="4">
    <source>
        <dbReference type="Proteomes" id="UP000195273"/>
    </source>
</evidence>
<dbReference type="InterPro" id="IPR036388">
    <property type="entry name" value="WH-like_DNA-bd_sf"/>
</dbReference>
<keyword evidence="1" id="KW-0812">Transmembrane</keyword>
<dbReference type="RefSeq" id="WP_087206416.1">
    <property type="nucleotide sequence ID" value="NZ_CP021431.1"/>
</dbReference>
<dbReference type="Proteomes" id="UP000195273">
    <property type="component" value="Chromosome"/>
</dbReference>
<dbReference type="CDD" id="cd06170">
    <property type="entry name" value="LuxR_C_like"/>
    <property type="match status" value="1"/>
</dbReference>
<dbReference type="Pfam" id="PF00196">
    <property type="entry name" value="GerE"/>
    <property type="match status" value="1"/>
</dbReference>
<dbReference type="EMBL" id="CP021431">
    <property type="protein sequence ID" value="ARU00151.1"/>
    <property type="molecule type" value="Genomic_DNA"/>
</dbReference>
<evidence type="ECO:0000313" key="3">
    <source>
        <dbReference type="EMBL" id="ARU00151.1"/>
    </source>
</evidence>
<keyword evidence="4" id="KW-1185">Reference proteome</keyword>
<proteinExistence type="predicted"/>
<accession>A0A1Y0E9X0</accession>
<dbReference type="GO" id="GO:0006355">
    <property type="term" value="P:regulation of DNA-templated transcription"/>
    <property type="evidence" value="ECO:0007669"/>
    <property type="project" value="InterPro"/>
</dbReference>
<dbReference type="InterPro" id="IPR016032">
    <property type="entry name" value="Sig_transdc_resp-reg_C-effctor"/>
</dbReference>
<dbReference type="AlphaFoldDB" id="A0A1Y0E9X0"/>
<evidence type="ECO:0000259" key="2">
    <source>
        <dbReference type="SMART" id="SM00421"/>
    </source>
</evidence>
<dbReference type="Gene3D" id="1.10.10.10">
    <property type="entry name" value="Winged helix-like DNA-binding domain superfamily/Winged helix DNA-binding domain"/>
    <property type="match status" value="1"/>
</dbReference>
<dbReference type="InterPro" id="IPR000792">
    <property type="entry name" value="Tscrpt_reg_LuxR_C"/>
</dbReference>
<dbReference type="GO" id="GO:0003677">
    <property type="term" value="F:DNA binding"/>
    <property type="evidence" value="ECO:0007669"/>
    <property type="project" value="InterPro"/>
</dbReference>
<feature type="domain" description="HTH luxR-type" evidence="2">
    <location>
        <begin position="103"/>
        <end position="160"/>
    </location>
</feature>
<sequence length="184" mass="20277">MLNPRIFGRSIVLRLVILVIFQSLCAAFFVAELVTEVLGLRHWAISWTMREFLQIGASLGLVLGAAASFTLLRQTLYRVDRVEKQVKVASGQFVDVLHDQFCAWGLSPAEREVALFAVRGYSNAEIAKARGKSEATVKSQLNAIFRKADVPGRTALVCHFIDVVLENIPDPSTTYGPLADNGDQ</sequence>
<keyword evidence="1" id="KW-0472">Membrane</keyword>
<dbReference type="OrthoDB" id="8277135at2"/>
<gene>
    <name evidence="3" type="ORF">LOKVESSMR4R_00818</name>
</gene>
<protein>
    <submittedName>
        <fullName evidence="3">Bacterial regulatory proteins, luxR family</fullName>
    </submittedName>
</protein>
<dbReference type="SUPFAM" id="SSF46894">
    <property type="entry name" value="C-terminal effector domain of the bipartite response regulators"/>
    <property type="match status" value="1"/>
</dbReference>
<dbReference type="PRINTS" id="PR00038">
    <property type="entry name" value="HTHLUXR"/>
</dbReference>
<keyword evidence="1" id="KW-1133">Transmembrane helix</keyword>
<feature type="transmembrane region" description="Helical" evidence="1">
    <location>
        <begin position="51"/>
        <end position="72"/>
    </location>
</feature>
<dbReference type="SMART" id="SM00421">
    <property type="entry name" value="HTH_LUXR"/>
    <property type="match status" value="1"/>
</dbReference>
<dbReference type="KEGG" id="lvs:LOKVESSMR4R_00818"/>
<organism evidence="3 4">
    <name type="scientific">Yoonia vestfoldensis</name>
    <dbReference type="NCBI Taxonomy" id="245188"/>
    <lineage>
        <taxon>Bacteria</taxon>
        <taxon>Pseudomonadati</taxon>
        <taxon>Pseudomonadota</taxon>
        <taxon>Alphaproteobacteria</taxon>
        <taxon>Rhodobacterales</taxon>
        <taxon>Paracoccaceae</taxon>
        <taxon>Yoonia</taxon>
    </lineage>
</organism>
<reference evidence="3 4" key="1">
    <citation type="submission" date="2017-05" db="EMBL/GenBank/DDBJ databases">
        <title>Genome Sequence of Loktanella vestfoldensis Strain SMR4r Isolated from a Culture of the Diatom Skeletonema marinoi.</title>
        <authorList>
            <person name="Topel M."/>
            <person name="Pinder M.I.M."/>
            <person name="Johansson O.N."/>
            <person name="Kourtchenko O."/>
            <person name="Godhe A."/>
            <person name="Clarke A.K."/>
        </authorList>
    </citation>
    <scope>NUCLEOTIDE SEQUENCE [LARGE SCALE GENOMIC DNA]</scope>
    <source>
        <strain evidence="3 4">SMR4r</strain>
    </source>
</reference>
<feature type="transmembrane region" description="Helical" evidence="1">
    <location>
        <begin position="12"/>
        <end position="31"/>
    </location>
</feature>
<name>A0A1Y0E9X0_9RHOB</name>